<keyword evidence="3" id="KW-1185">Reference proteome</keyword>
<feature type="region of interest" description="Disordered" evidence="1">
    <location>
        <begin position="42"/>
        <end position="86"/>
    </location>
</feature>
<proteinExistence type="predicted"/>
<organism evidence="2 3">
    <name type="scientific">Rhizobium jaguaris</name>
    <dbReference type="NCBI Taxonomy" id="1312183"/>
    <lineage>
        <taxon>Bacteria</taxon>
        <taxon>Pseudomonadati</taxon>
        <taxon>Pseudomonadota</taxon>
        <taxon>Alphaproteobacteria</taxon>
        <taxon>Hyphomicrobiales</taxon>
        <taxon>Rhizobiaceae</taxon>
        <taxon>Rhizobium/Agrobacterium group</taxon>
        <taxon>Rhizobium</taxon>
    </lineage>
</organism>
<dbReference type="EMBL" id="CP032694">
    <property type="protein sequence ID" value="AYG57692.1"/>
    <property type="molecule type" value="Genomic_DNA"/>
</dbReference>
<evidence type="ECO:0000256" key="1">
    <source>
        <dbReference type="SAM" id="MobiDB-lite"/>
    </source>
</evidence>
<dbReference type="RefSeq" id="WP_120702793.1">
    <property type="nucleotide sequence ID" value="NZ_CP032694.1"/>
</dbReference>
<protein>
    <submittedName>
        <fullName evidence="2">Uncharacterized protein</fullName>
    </submittedName>
</protein>
<gene>
    <name evidence="2" type="ORF">CCGE525_01805</name>
</gene>
<accession>A0A387FR09</accession>
<dbReference type="AlphaFoldDB" id="A0A387FR09"/>
<evidence type="ECO:0000313" key="3">
    <source>
        <dbReference type="Proteomes" id="UP000282195"/>
    </source>
</evidence>
<dbReference type="Proteomes" id="UP000282195">
    <property type="component" value="Chromosome"/>
</dbReference>
<reference evidence="2 3" key="1">
    <citation type="submission" date="2018-10" db="EMBL/GenBank/DDBJ databases">
        <title>Rhizobium etli, R. leguminosarum and a new Rhizobium genospecies from Phaseolus dumosus.</title>
        <authorList>
            <person name="Ramirez-Puebla S.T."/>
            <person name="Rogel-Hernandez M.A."/>
            <person name="Guerrero G."/>
            <person name="Ormeno-Orrillo E."/>
            <person name="Martinez-Romero J.C."/>
            <person name="Negrete-Yankelevich S."/>
            <person name="Martinez-Romero E."/>
        </authorList>
    </citation>
    <scope>NUCLEOTIDE SEQUENCE [LARGE SCALE GENOMIC DNA]</scope>
    <source>
        <strain evidence="2 3">CCGE525</strain>
    </source>
</reference>
<sequence length="86" mass="9225">MIRFAPQAAQIATPLKAIKESPAVEPAKVTDERNELTANGMLLAELPEVPVRSKTTSSDQSTKARSPRKPKAKPEAAAAMQLDLNT</sequence>
<dbReference type="KEGG" id="rjg:CCGE525_01805"/>
<name>A0A387FR09_9HYPH</name>
<evidence type="ECO:0000313" key="2">
    <source>
        <dbReference type="EMBL" id="AYG57692.1"/>
    </source>
</evidence>